<dbReference type="Gene3D" id="3.20.20.70">
    <property type="entry name" value="Aldolase class I"/>
    <property type="match status" value="1"/>
</dbReference>
<dbReference type="PANTHER" id="PTHR35039">
    <property type="entry name" value="3-KETO-L-GULONATE-6-PHOSPHATE DECARBOXYLASE SGBH-RELATED"/>
    <property type="match status" value="1"/>
</dbReference>
<comment type="similarity">
    <text evidence="3">Belongs to the HPS/KGPDC family. HPS subfamily.</text>
</comment>
<accession>A0A221MGE8</accession>
<keyword evidence="7" id="KW-0119">Carbohydrate metabolism</keyword>
<dbReference type="GO" id="GO:0033982">
    <property type="term" value="F:3-dehydro-L-gulonate-6-phosphate decarboxylase activity"/>
    <property type="evidence" value="ECO:0007669"/>
    <property type="project" value="TreeGrafter"/>
</dbReference>
<dbReference type="InterPro" id="IPR041710">
    <property type="entry name" value="HPS/KGPDC"/>
</dbReference>
<dbReference type="CDD" id="cd04726">
    <property type="entry name" value="KGPDC_HPS"/>
    <property type="match status" value="1"/>
</dbReference>
<dbReference type="PANTHER" id="PTHR35039:SF3">
    <property type="entry name" value="3-KETO-L-GULONATE-6-PHOSPHATE DECARBOXYLASE SGBH-RELATED"/>
    <property type="match status" value="1"/>
</dbReference>
<organism evidence="9 10">
    <name type="scientific">Virgibacillus necropolis</name>
    <dbReference type="NCBI Taxonomy" id="163877"/>
    <lineage>
        <taxon>Bacteria</taxon>
        <taxon>Bacillati</taxon>
        <taxon>Bacillota</taxon>
        <taxon>Bacilli</taxon>
        <taxon>Bacillales</taxon>
        <taxon>Bacillaceae</taxon>
        <taxon>Virgibacillus</taxon>
    </lineage>
</organism>
<evidence type="ECO:0000256" key="7">
    <source>
        <dbReference type="ARBA" id="ARBA00023277"/>
    </source>
</evidence>
<sequence length="213" mass="23241">MSLPKLQIALDNNTLSEALQSASMVADAVDIIEVGTILCVAEGMEPVRCLRSLYPNKVIVADTKCADAGGTVARNCRTAGANWMTVICSATVPTMKAALTEMEDIQVELYGNWTFEEAKLWQGAGLNQVVYHQSRDALVAGETWGEKDLNKIRKLTEMGFKVSVTGGLELETLELFKGIDVFTFIAGRSIRDAASPFEGAMKFKAEINRIWGE</sequence>
<dbReference type="Pfam" id="PF00215">
    <property type="entry name" value="OMPdecase"/>
    <property type="match status" value="1"/>
</dbReference>
<dbReference type="OrthoDB" id="43475at2"/>
<evidence type="ECO:0000256" key="5">
    <source>
        <dbReference type="ARBA" id="ARBA00022563"/>
    </source>
</evidence>
<keyword evidence="10" id="KW-1185">Reference proteome</keyword>
<gene>
    <name evidence="9" type="primary">ulaD</name>
    <name evidence="9" type="ORF">CFK40_17600</name>
</gene>
<dbReference type="GO" id="GO:0043801">
    <property type="term" value="F:hexulose-6-phosphate synthase activity"/>
    <property type="evidence" value="ECO:0007669"/>
    <property type="project" value="UniProtKB-EC"/>
</dbReference>
<keyword evidence="5" id="KW-0554">One-carbon metabolism</keyword>
<dbReference type="FunFam" id="3.20.20.70:FF:000022">
    <property type="entry name" value="3-keto-L-gulonate-6-phosphate decarboxylase UlaD"/>
    <property type="match status" value="1"/>
</dbReference>
<dbReference type="RefSeq" id="WP_089533696.1">
    <property type="nucleotide sequence ID" value="NZ_CP022437.1"/>
</dbReference>
<dbReference type="EC" id="4.1.2.43" evidence="4"/>
<dbReference type="AlphaFoldDB" id="A0A221MGE8"/>
<evidence type="ECO:0000256" key="4">
    <source>
        <dbReference type="ARBA" id="ARBA00012890"/>
    </source>
</evidence>
<dbReference type="GO" id="GO:0004590">
    <property type="term" value="F:orotidine-5'-phosphate decarboxylase activity"/>
    <property type="evidence" value="ECO:0007669"/>
    <property type="project" value="InterPro"/>
</dbReference>
<reference evidence="9 10" key="1">
    <citation type="journal article" date="2003" name="Int. J. Syst. Evol. Microbiol.">
        <title>Virgibacillus carmonensis sp. nov., Virgibacillus necropolis sp. nov. and Virgibacillus picturae sp. nov., three novel species isolated from deteriorated mural paintings, transfer of the species of the genus salibacillus to Virgibacillus, as Virgibacillus marismortui comb. nov. and Virgibacillus salexigens comb. nov., and emended description of the genus Virgibacillus.</title>
        <authorList>
            <person name="Heyrman J."/>
            <person name="Logan N.A."/>
            <person name="Busse H.J."/>
            <person name="Balcaen A."/>
            <person name="Lebbe L."/>
            <person name="Rodriguez-Diaz M."/>
            <person name="Swings J."/>
            <person name="De Vos P."/>
        </authorList>
    </citation>
    <scope>NUCLEOTIDE SEQUENCE [LARGE SCALE GENOMIC DNA]</scope>
    <source>
        <strain evidence="9 10">LMG 19488</strain>
    </source>
</reference>
<name>A0A221MGE8_9BACI</name>
<dbReference type="SUPFAM" id="SSF51366">
    <property type="entry name" value="Ribulose-phoshate binding barrel"/>
    <property type="match status" value="1"/>
</dbReference>
<evidence type="ECO:0000259" key="8">
    <source>
        <dbReference type="SMART" id="SM00934"/>
    </source>
</evidence>
<dbReference type="EMBL" id="CP022437">
    <property type="protein sequence ID" value="ASN06700.1"/>
    <property type="molecule type" value="Genomic_DNA"/>
</dbReference>
<dbReference type="Proteomes" id="UP000204391">
    <property type="component" value="Chromosome"/>
</dbReference>
<evidence type="ECO:0000256" key="1">
    <source>
        <dbReference type="ARBA" id="ARBA00000718"/>
    </source>
</evidence>
<protein>
    <recommendedName>
        <fullName evidence="4">3-hexulose-6-phosphate synthase</fullName>
        <ecNumber evidence="4">4.1.2.43</ecNumber>
    </recommendedName>
</protein>
<proteinExistence type="inferred from homology"/>
<evidence type="ECO:0000313" key="10">
    <source>
        <dbReference type="Proteomes" id="UP000204391"/>
    </source>
</evidence>
<keyword evidence="6 9" id="KW-0456">Lyase</keyword>
<dbReference type="KEGG" id="vne:CFK40_17600"/>
<dbReference type="NCBIfam" id="NF009832">
    <property type="entry name" value="PRK13306.1"/>
    <property type="match status" value="1"/>
</dbReference>
<comment type="pathway">
    <text evidence="2">One-carbon metabolism; formaldehyde assimilation via RuMP pathway; D-fructose 6-phosphate from D-ribulose 5-phosphate and formaldehyde: step 1/2.</text>
</comment>
<dbReference type="SMART" id="SM00934">
    <property type="entry name" value="OMPdecase"/>
    <property type="match status" value="1"/>
</dbReference>
<dbReference type="InterPro" id="IPR011060">
    <property type="entry name" value="RibuloseP-bd_barrel"/>
</dbReference>
<dbReference type="InterPro" id="IPR013785">
    <property type="entry name" value="Aldolase_TIM"/>
</dbReference>
<evidence type="ECO:0000313" key="9">
    <source>
        <dbReference type="EMBL" id="ASN06700.1"/>
    </source>
</evidence>
<evidence type="ECO:0000256" key="6">
    <source>
        <dbReference type="ARBA" id="ARBA00023239"/>
    </source>
</evidence>
<dbReference type="InterPro" id="IPR001754">
    <property type="entry name" value="OMPdeCOase_dom"/>
</dbReference>
<dbReference type="GO" id="GO:0019854">
    <property type="term" value="P:L-ascorbic acid catabolic process"/>
    <property type="evidence" value="ECO:0007669"/>
    <property type="project" value="TreeGrafter"/>
</dbReference>
<feature type="domain" description="Orotidine 5'-phosphate decarboxylase" evidence="8">
    <location>
        <begin position="5"/>
        <end position="203"/>
    </location>
</feature>
<evidence type="ECO:0000256" key="3">
    <source>
        <dbReference type="ARBA" id="ARBA00006350"/>
    </source>
</evidence>
<dbReference type="GO" id="GO:0006207">
    <property type="term" value="P:'de novo' pyrimidine nucleobase biosynthetic process"/>
    <property type="evidence" value="ECO:0007669"/>
    <property type="project" value="InterPro"/>
</dbReference>
<dbReference type="GO" id="GO:0006730">
    <property type="term" value="P:one-carbon metabolic process"/>
    <property type="evidence" value="ECO:0007669"/>
    <property type="project" value="UniProtKB-KW"/>
</dbReference>
<comment type="catalytic activity">
    <reaction evidence="1">
        <text>D-ribulose 5-phosphate + formaldehyde = D-arabino-hex-3-ulose 6-phosphate</text>
        <dbReference type="Rhea" id="RHEA:25201"/>
        <dbReference type="ChEBI" id="CHEBI:16842"/>
        <dbReference type="ChEBI" id="CHEBI:58121"/>
        <dbReference type="ChEBI" id="CHEBI:58542"/>
        <dbReference type="EC" id="4.1.2.43"/>
    </reaction>
</comment>
<evidence type="ECO:0000256" key="2">
    <source>
        <dbReference type="ARBA" id="ARBA00005014"/>
    </source>
</evidence>